<accession>A0A5U3NMP3</accession>
<feature type="non-terminal residue" evidence="1">
    <location>
        <position position="107"/>
    </location>
</feature>
<evidence type="ECO:0000313" key="1">
    <source>
        <dbReference type="EMBL" id="EBP5760149.1"/>
    </source>
</evidence>
<protein>
    <submittedName>
        <fullName evidence="1">Uncharacterized protein</fullName>
    </submittedName>
</protein>
<comment type="caution">
    <text evidence="1">The sequence shown here is derived from an EMBL/GenBank/DDBJ whole genome shotgun (WGS) entry which is preliminary data.</text>
</comment>
<sequence>MTKKSEKENDRIQISAFWLSERQSPYAYNFLKKNALTHRGEQISLIRSAITTGLVLNNLFPELSSFINGLNERLTAADLNRFFNDEFNKDKLNNENLKEQISFMLDS</sequence>
<gene>
    <name evidence="1" type="ORF">YW40_23775</name>
</gene>
<organism evidence="1">
    <name type="scientific">Salmonella enterica</name>
    <name type="common">Salmonella choleraesuis</name>
    <dbReference type="NCBI Taxonomy" id="28901"/>
    <lineage>
        <taxon>Bacteria</taxon>
        <taxon>Pseudomonadati</taxon>
        <taxon>Pseudomonadota</taxon>
        <taxon>Gammaproteobacteria</taxon>
        <taxon>Enterobacterales</taxon>
        <taxon>Enterobacteriaceae</taxon>
        <taxon>Salmonella</taxon>
    </lineage>
</organism>
<name>A0A5U3NMP3_SALER</name>
<dbReference type="AlphaFoldDB" id="A0A5U3NMP3"/>
<reference evidence="1" key="1">
    <citation type="submission" date="2018-07" db="EMBL/GenBank/DDBJ databases">
        <authorList>
            <consortium name="GenomeTrakr network: Whole genome sequencing for foodborne pathogen traceback"/>
        </authorList>
    </citation>
    <scope>NUCLEOTIDE SEQUENCE</scope>
    <source>
        <strain evidence="1">CFSAN028944</strain>
    </source>
</reference>
<dbReference type="EMBL" id="AAGMEQ010000247">
    <property type="protein sequence ID" value="EBP5760149.1"/>
    <property type="molecule type" value="Genomic_DNA"/>
</dbReference>
<proteinExistence type="predicted"/>